<dbReference type="OrthoDB" id="9806864at2"/>
<gene>
    <name evidence="7" type="ORF">SAMN04487960_103141</name>
</gene>
<dbReference type="AlphaFoldDB" id="A0A1H2UL61"/>
<evidence type="ECO:0000256" key="3">
    <source>
        <dbReference type="ARBA" id="ARBA00023015"/>
    </source>
</evidence>
<dbReference type="PANTHER" id="PTHR33164:SF5">
    <property type="entry name" value="ORGANIC HYDROPEROXIDE RESISTANCE TRANSCRIPTIONAL REGULATOR"/>
    <property type="match status" value="1"/>
</dbReference>
<evidence type="ECO:0000256" key="4">
    <source>
        <dbReference type="ARBA" id="ARBA00023125"/>
    </source>
</evidence>
<dbReference type="GO" id="GO:0005737">
    <property type="term" value="C:cytoplasm"/>
    <property type="evidence" value="ECO:0007669"/>
    <property type="project" value="UniProtKB-SubCell"/>
</dbReference>
<dbReference type="InterPro" id="IPR039422">
    <property type="entry name" value="MarR/SlyA-like"/>
</dbReference>
<keyword evidence="8" id="KW-1185">Reference proteome</keyword>
<dbReference type="PROSITE" id="PS50995">
    <property type="entry name" value="HTH_MARR_2"/>
    <property type="match status" value="1"/>
</dbReference>
<dbReference type="Proteomes" id="UP000199675">
    <property type="component" value="Unassembled WGS sequence"/>
</dbReference>
<dbReference type="SUPFAM" id="SSF46785">
    <property type="entry name" value="Winged helix' DNA-binding domain"/>
    <property type="match status" value="1"/>
</dbReference>
<dbReference type="GO" id="GO:0006950">
    <property type="term" value="P:response to stress"/>
    <property type="evidence" value="ECO:0007669"/>
    <property type="project" value="TreeGrafter"/>
</dbReference>
<comment type="subcellular location">
    <subcellularLocation>
        <location evidence="1">Cytoplasm</location>
    </subcellularLocation>
</comment>
<sequence length="158" mass="17244">MSDPASAPEQVLALDNQTCFALYAANRAMTALYRPVLATLGLTYPQYLVMLVLWEAESREGAVRVSFVGQRLRLDTGTLTPLLKRLEGQGLIQRQRDADDERVVQVALTGKGRLLKAQAREVPGQLLCGSGLDPQRLASLRDELRSLLVLLDEAPSGG</sequence>
<dbReference type="InterPro" id="IPR000835">
    <property type="entry name" value="HTH_MarR-typ"/>
</dbReference>
<feature type="domain" description="HTH marR-type" evidence="6">
    <location>
        <begin position="15"/>
        <end position="156"/>
    </location>
</feature>
<dbReference type="PRINTS" id="PR00598">
    <property type="entry name" value="HTHMARR"/>
</dbReference>
<dbReference type="InterPro" id="IPR036388">
    <property type="entry name" value="WH-like_DNA-bd_sf"/>
</dbReference>
<dbReference type="InterPro" id="IPR036390">
    <property type="entry name" value="WH_DNA-bd_sf"/>
</dbReference>
<dbReference type="InterPro" id="IPR055166">
    <property type="entry name" value="Transc_reg_Sar_Rot_HTH"/>
</dbReference>
<dbReference type="PANTHER" id="PTHR33164">
    <property type="entry name" value="TRANSCRIPTIONAL REGULATOR, MARR FAMILY"/>
    <property type="match status" value="1"/>
</dbReference>
<keyword evidence="5" id="KW-0804">Transcription</keyword>
<reference evidence="7 8" key="1">
    <citation type="submission" date="2016-10" db="EMBL/GenBank/DDBJ databases">
        <authorList>
            <person name="de Groot N.N."/>
        </authorList>
    </citation>
    <scope>NUCLEOTIDE SEQUENCE [LARGE SCALE GENOMIC DNA]</scope>
    <source>
        <strain evidence="7 8">CGMCC 1.7059</strain>
    </source>
</reference>
<accession>A0A1H2UL61</accession>
<organism evidence="7 8">
    <name type="scientific">Marinobacter mobilis</name>
    <dbReference type="NCBI Taxonomy" id="488533"/>
    <lineage>
        <taxon>Bacteria</taxon>
        <taxon>Pseudomonadati</taxon>
        <taxon>Pseudomonadota</taxon>
        <taxon>Gammaproteobacteria</taxon>
        <taxon>Pseudomonadales</taxon>
        <taxon>Marinobacteraceae</taxon>
        <taxon>Marinobacter</taxon>
    </lineage>
</organism>
<proteinExistence type="predicted"/>
<dbReference type="SMART" id="SM00347">
    <property type="entry name" value="HTH_MARR"/>
    <property type="match status" value="1"/>
</dbReference>
<dbReference type="RefSeq" id="WP_091811977.1">
    <property type="nucleotide sequence ID" value="NZ_FNNE01000003.1"/>
</dbReference>
<dbReference type="GO" id="GO:0003677">
    <property type="term" value="F:DNA binding"/>
    <property type="evidence" value="ECO:0007669"/>
    <property type="project" value="UniProtKB-KW"/>
</dbReference>
<dbReference type="FunFam" id="1.10.10.10:FF:000163">
    <property type="entry name" value="MarR family transcriptional regulator"/>
    <property type="match status" value="1"/>
</dbReference>
<dbReference type="GO" id="GO:0003700">
    <property type="term" value="F:DNA-binding transcription factor activity"/>
    <property type="evidence" value="ECO:0007669"/>
    <property type="project" value="InterPro"/>
</dbReference>
<evidence type="ECO:0000256" key="2">
    <source>
        <dbReference type="ARBA" id="ARBA00022490"/>
    </source>
</evidence>
<name>A0A1H2UL61_9GAMM</name>
<keyword evidence="4 7" id="KW-0238">DNA-binding</keyword>
<dbReference type="STRING" id="488533.SAMN04487960_103141"/>
<dbReference type="EMBL" id="FNNE01000003">
    <property type="protein sequence ID" value="SDW56800.1"/>
    <property type="molecule type" value="Genomic_DNA"/>
</dbReference>
<dbReference type="Gene3D" id="1.10.10.10">
    <property type="entry name" value="Winged helix-like DNA-binding domain superfamily/Winged helix DNA-binding domain"/>
    <property type="match status" value="1"/>
</dbReference>
<keyword evidence="3" id="KW-0805">Transcription regulation</keyword>
<dbReference type="Pfam" id="PF22381">
    <property type="entry name" value="Staph_reg_Sar_Rot"/>
    <property type="match status" value="1"/>
</dbReference>
<keyword evidence="2" id="KW-0963">Cytoplasm</keyword>
<evidence type="ECO:0000256" key="5">
    <source>
        <dbReference type="ARBA" id="ARBA00023163"/>
    </source>
</evidence>
<evidence type="ECO:0000259" key="6">
    <source>
        <dbReference type="PROSITE" id="PS50995"/>
    </source>
</evidence>
<evidence type="ECO:0000313" key="8">
    <source>
        <dbReference type="Proteomes" id="UP000199675"/>
    </source>
</evidence>
<protein>
    <submittedName>
        <fullName evidence="7">DNA-binding transcriptional regulator, MarR family</fullName>
    </submittedName>
</protein>
<evidence type="ECO:0000256" key="1">
    <source>
        <dbReference type="ARBA" id="ARBA00004496"/>
    </source>
</evidence>
<evidence type="ECO:0000313" key="7">
    <source>
        <dbReference type="EMBL" id="SDW56800.1"/>
    </source>
</evidence>